<protein>
    <recommendedName>
        <fullName evidence="4">Tubby C-terminal domain-containing protein</fullName>
    </recommendedName>
</protein>
<dbReference type="InterPro" id="IPR038595">
    <property type="entry name" value="LOR_sf"/>
</dbReference>
<dbReference type="InterPro" id="IPR007612">
    <property type="entry name" value="LOR"/>
</dbReference>
<dbReference type="Pfam" id="PF04525">
    <property type="entry name" value="LOR"/>
    <property type="match status" value="1"/>
</dbReference>
<comment type="similarity">
    <text evidence="1">Belongs to the LOR family.</text>
</comment>
<dbReference type="Proteomes" id="UP000198406">
    <property type="component" value="Unassembled WGS sequence"/>
</dbReference>
<organism evidence="2 3">
    <name type="scientific">Fistulifera solaris</name>
    <name type="common">Oleaginous diatom</name>
    <dbReference type="NCBI Taxonomy" id="1519565"/>
    <lineage>
        <taxon>Eukaryota</taxon>
        <taxon>Sar</taxon>
        <taxon>Stramenopiles</taxon>
        <taxon>Ochrophyta</taxon>
        <taxon>Bacillariophyta</taxon>
        <taxon>Bacillariophyceae</taxon>
        <taxon>Bacillariophycidae</taxon>
        <taxon>Naviculales</taxon>
        <taxon>Naviculaceae</taxon>
        <taxon>Fistulifera</taxon>
    </lineage>
</organism>
<dbReference type="InParanoid" id="A0A1Z5K7F9"/>
<dbReference type="SUPFAM" id="SSF54518">
    <property type="entry name" value="Tubby C-terminal domain-like"/>
    <property type="match status" value="1"/>
</dbReference>
<evidence type="ECO:0000256" key="1">
    <source>
        <dbReference type="ARBA" id="ARBA00005437"/>
    </source>
</evidence>
<evidence type="ECO:0000313" key="2">
    <source>
        <dbReference type="EMBL" id="GAX22031.1"/>
    </source>
</evidence>
<dbReference type="OrthoDB" id="42682at2759"/>
<reference evidence="2 3" key="1">
    <citation type="journal article" date="2015" name="Plant Cell">
        <title>Oil accumulation by the oleaginous diatom Fistulifera solaris as revealed by the genome and transcriptome.</title>
        <authorList>
            <person name="Tanaka T."/>
            <person name="Maeda Y."/>
            <person name="Veluchamy A."/>
            <person name="Tanaka M."/>
            <person name="Abida H."/>
            <person name="Marechal E."/>
            <person name="Bowler C."/>
            <person name="Muto M."/>
            <person name="Sunaga Y."/>
            <person name="Tanaka M."/>
            <person name="Yoshino T."/>
            <person name="Taniguchi T."/>
            <person name="Fukuda Y."/>
            <person name="Nemoto M."/>
            <person name="Matsumoto M."/>
            <person name="Wong P.S."/>
            <person name="Aburatani S."/>
            <person name="Fujibuchi W."/>
        </authorList>
    </citation>
    <scope>NUCLEOTIDE SEQUENCE [LARGE SCALE GENOMIC DNA]</scope>
    <source>
        <strain evidence="2 3">JPCC DA0580</strain>
    </source>
</reference>
<sequence>MFQHSTPIPKAQDFDYVHQVTGPIFTDEVMPSSQPRQIYRLKMKEKLWTSWSRDSYGIRYTDGTPFGVDIQGHAFTLRDRIVLRDSKGAVIGVMLRMFFRLQETFKIYGFRPFKEGQAPSDQAYEGKSLYSWAEVVEKFMSVQRIMTMADGTRYVADQVGGFLGPQHLRLTYNGKVCVSAKQLNWAADFAGKSWDITIGPGVDPCLICCFIAVIDEMKENRND</sequence>
<accession>A0A1Z5K7F9</accession>
<dbReference type="Gene3D" id="2.40.160.200">
    <property type="entry name" value="LURP1-related"/>
    <property type="match status" value="1"/>
</dbReference>
<evidence type="ECO:0008006" key="4">
    <source>
        <dbReference type="Google" id="ProtNLM"/>
    </source>
</evidence>
<dbReference type="AlphaFoldDB" id="A0A1Z5K7F9"/>
<comment type="caution">
    <text evidence="2">The sequence shown here is derived from an EMBL/GenBank/DDBJ whole genome shotgun (WGS) entry which is preliminary data.</text>
</comment>
<evidence type="ECO:0000313" key="3">
    <source>
        <dbReference type="Proteomes" id="UP000198406"/>
    </source>
</evidence>
<dbReference type="EMBL" id="BDSP01000177">
    <property type="protein sequence ID" value="GAX22031.1"/>
    <property type="molecule type" value="Genomic_DNA"/>
</dbReference>
<name>A0A1Z5K7F9_FISSO</name>
<dbReference type="InterPro" id="IPR025659">
    <property type="entry name" value="Tubby-like_C"/>
</dbReference>
<keyword evidence="3" id="KW-1185">Reference proteome</keyword>
<proteinExistence type="inferred from homology"/>
<gene>
    <name evidence="2" type="ORF">FisN_6Hh278</name>
</gene>